<gene>
    <name evidence="1" type="ORF">T03_12079</name>
</gene>
<dbReference type="AlphaFoldDB" id="A0A0V1CTT4"/>
<dbReference type="EMBL" id="JYDI01000100">
    <property type="protein sequence ID" value="KRY52698.1"/>
    <property type="molecule type" value="Genomic_DNA"/>
</dbReference>
<accession>A0A0V1CTT4</accession>
<name>A0A0V1CTT4_TRIBR</name>
<reference evidence="1 2" key="1">
    <citation type="submission" date="2015-01" db="EMBL/GenBank/DDBJ databases">
        <title>Evolution of Trichinella species and genotypes.</title>
        <authorList>
            <person name="Korhonen P.K."/>
            <person name="Edoardo P."/>
            <person name="Giuseppe L.R."/>
            <person name="Gasser R.B."/>
        </authorList>
    </citation>
    <scope>NUCLEOTIDE SEQUENCE [LARGE SCALE GENOMIC DNA]</scope>
    <source>
        <strain evidence="1">ISS120</strain>
    </source>
</reference>
<dbReference type="OrthoDB" id="5937138at2759"/>
<sequence length="146" mass="17318">MDYTFAIKELLCRCRSNPVLVEFLALNGSNVMDPLAIPLRISSHWHSGAFCLYLCGLAYGNDNRNVETGIQSLYILKMWQFDYAFRYYQCGIRKMEVRNSSSRRKDLQRNVRCAFAYHKGYKEIRFRFVLAMNTFHSVHNVMLYRY</sequence>
<dbReference type="Proteomes" id="UP000054653">
    <property type="component" value="Unassembled WGS sequence"/>
</dbReference>
<evidence type="ECO:0000313" key="2">
    <source>
        <dbReference type="Proteomes" id="UP000054653"/>
    </source>
</evidence>
<evidence type="ECO:0000313" key="1">
    <source>
        <dbReference type="EMBL" id="KRY52698.1"/>
    </source>
</evidence>
<protein>
    <submittedName>
        <fullName evidence="1">Uncharacterized protein</fullName>
    </submittedName>
</protein>
<organism evidence="1 2">
    <name type="scientific">Trichinella britovi</name>
    <name type="common">Parasitic roundworm</name>
    <dbReference type="NCBI Taxonomy" id="45882"/>
    <lineage>
        <taxon>Eukaryota</taxon>
        <taxon>Metazoa</taxon>
        <taxon>Ecdysozoa</taxon>
        <taxon>Nematoda</taxon>
        <taxon>Enoplea</taxon>
        <taxon>Dorylaimia</taxon>
        <taxon>Trichinellida</taxon>
        <taxon>Trichinellidae</taxon>
        <taxon>Trichinella</taxon>
    </lineage>
</organism>
<proteinExistence type="predicted"/>
<keyword evidence="2" id="KW-1185">Reference proteome</keyword>
<comment type="caution">
    <text evidence="1">The sequence shown here is derived from an EMBL/GenBank/DDBJ whole genome shotgun (WGS) entry which is preliminary data.</text>
</comment>